<dbReference type="Proteomes" id="UP000281028">
    <property type="component" value="Unassembled WGS sequence"/>
</dbReference>
<name>A0A3S1B1F9_9BACT</name>
<evidence type="ECO:0000313" key="1">
    <source>
        <dbReference type="EMBL" id="NSL86414.1"/>
    </source>
</evidence>
<organism evidence="1 2">
    <name type="scientific">Chitinophaga solisilvae</name>
    <dbReference type="NCBI Taxonomy" id="1233460"/>
    <lineage>
        <taxon>Bacteria</taxon>
        <taxon>Pseudomonadati</taxon>
        <taxon>Bacteroidota</taxon>
        <taxon>Chitinophagia</taxon>
        <taxon>Chitinophagales</taxon>
        <taxon>Chitinophagaceae</taxon>
        <taxon>Chitinophaga</taxon>
    </lineage>
</organism>
<proteinExistence type="predicted"/>
<keyword evidence="2" id="KW-1185">Reference proteome</keyword>
<sequence>MQQKTIPLSARDVLTLQSLRNVNHTEPVAFIITGTLMLTMGLLMTWLLRMHPQDTGLWIFTLFLLGTATFCFYHSRKKRQLRNIFEELLKANRKVTYSGRLIHMELTPRNTIRYKFEGGRSVEAYPLLVQDGASPASGYSRRMISAMGLDRSPVTLEVAPLQENTGFMLHIAYEDQPAQVSEQPILAEDRKFIMKEIILLGIIFLILLFVLYLFISFTSKFSKAALLMGWIPPAAIIAAGLIILLSRYRRSVKSATHKIVITGVVTEKITAWARVGKSSMLQTWYRVGPETFESNDASLAHPGQKLQIAFTARKDGSRGRLIAIR</sequence>
<dbReference type="EMBL" id="RIAR02000001">
    <property type="protein sequence ID" value="NSL86414.1"/>
    <property type="molecule type" value="Genomic_DNA"/>
</dbReference>
<gene>
    <name evidence="1" type="ORF">ECE50_006215</name>
</gene>
<comment type="caution">
    <text evidence="1">The sequence shown here is derived from an EMBL/GenBank/DDBJ whole genome shotgun (WGS) entry which is preliminary data.</text>
</comment>
<dbReference type="OrthoDB" id="10013755at2"/>
<reference evidence="1" key="1">
    <citation type="submission" date="2020-05" db="EMBL/GenBank/DDBJ databases">
        <title>Chitinophaga laudate sp. nov., isolated from a tropical peat swamp.</title>
        <authorList>
            <person name="Goh C.B.S."/>
            <person name="Lee M.S."/>
            <person name="Parimannan S."/>
            <person name="Pasbakhsh P."/>
            <person name="Yule C.M."/>
            <person name="Rajandas H."/>
            <person name="Loke S."/>
            <person name="Croft L."/>
            <person name="Tan J.B.L."/>
        </authorList>
    </citation>
    <scope>NUCLEOTIDE SEQUENCE</scope>
    <source>
        <strain evidence="1">Mgbs1</strain>
    </source>
</reference>
<dbReference type="AlphaFoldDB" id="A0A3S1B1F9"/>
<evidence type="ECO:0000313" key="2">
    <source>
        <dbReference type="Proteomes" id="UP000281028"/>
    </source>
</evidence>
<accession>A0A3S1B1F9</accession>
<protein>
    <submittedName>
        <fullName evidence="1">Uncharacterized protein</fullName>
    </submittedName>
</protein>